<dbReference type="SUPFAM" id="SSF46785">
    <property type="entry name" value="Winged helix' DNA-binding domain"/>
    <property type="match status" value="1"/>
</dbReference>
<dbReference type="FunFam" id="3.40.50.150:FF:000057">
    <property type="entry name" value="O-methyltransferase ZRP4"/>
    <property type="match status" value="1"/>
</dbReference>
<dbReference type="FunFam" id="1.10.10.10:FF:000213">
    <property type="entry name" value="Coniferyl alcohol 9-O-methyltransferase"/>
    <property type="match status" value="1"/>
</dbReference>
<dbReference type="GO" id="GO:0032259">
    <property type="term" value="P:methylation"/>
    <property type="evidence" value="ECO:0007669"/>
    <property type="project" value="UniProtKB-KW"/>
</dbReference>
<evidence type="ECO:0000313" key="8">
    <source>
        <dbReference type="Proteomes" id="UP000027138"/>
    </source>
</evidence>
<dbReference type="SUPFAM" id="SSF53335">
    <property type="entry name" value="S-adenosyl-L-methionine-dependent methyltransferases"/>
    <property type="match status" value="1"/>
</dbReference>
<dbReference type="PIRSF" id="PIRSF005739">
    <property type="entry name" value="O-mtase"/>
    <property type="match status" value="1"/>
</dbReference>
<dbReference type="GO" id="GO:0009717">
    <property type="term" value="P:isoflavonoid biosynthetic process"/>
    <property type="evidence" value="ECO:0007669"/>
    <property type="project" value="UniProtKB-ARBA"/>
</dbReference>
<gene>
    <name evidence="7" type="ORF">JCGZ_10375</name>
</gene>
<feature type="active site" description="Proton acceptor" evidence="4">
    <location>
        <position position="257"/>
    </location>
</feature>
<evidence type="ECO:0008006" key="9">
    <source>
        <dbReference type="Google" id="ProtNLM"/>
    </source>
</evidence>
<dbReference type="PROSITE" id="PS51683">
    <property type="entry name" value="SAM_OMT_II"/>
    <property type="match status" value="1"/>
</dbReference>
<dbReference type="AlphaFoldDB" id="A0A067KGN1"/>
<keyword evidence="3" id="KW-0949">S-adenosyl-L-methionine</keyword>
<dbReference type="CDD" id="cd02440">
    <property type="entry name" value="AdoMet_MTases"/>
    <property type="match status" value="1"/>
</dbReference>
<dbReference type="PANTHER" id="PTHR11746">
    <property type="entry name" value="O-METHYLTRANSFERASE"/>
    <property type="match status" value="1"/>
</dbReference>
<dbReference type="GO" id="GO:0046983">
    <property type="term" value="F:protein dimerization activity"/>
    <property type="evidence" value="ECO:0007669"/>
    <property type="project" value="InterPro"/>
</dbReference>
<dbReference type="Proteomes" id="UP000027138">
    <property type="component" value="Unassembled WGS sequence"/>
</dbReference>
<feature type="domain" description="O-methyltransferase C-terminal" evidence="5">
    <location>
        <begin position="129"/>
        <end position="337"/>
    </location>
</feature>
<sequence length="356" mass="39822">MALVTEENVDELLKAQTHMWNHTLQFINSMALKSAVELGIPDVVNDNHGQPMPLSDLVSALQVNPAKTHHVYRLMRLLVHSGFFSLQEEGYLLSPPSLFLLKDTSFNSIPFISFMLDPILMDPLTCLSKWLKNDDQTPFVTTFGESLFEYAGHDIRANTMVNEAMASDSIFLGKVVTVKCREVLEGLNSLVDVAGGTGYMSRAIANAFPNIKCIVLDLPHVVAVADSQGAKNLNFVAGDMFQAIPPGDAALIKWVLHDWADEYCVKILKNCKEAITRNGKRENNNKVIIIDMVMGNQNSNDDWIEAELLFDMAEMACLTGKQRNEEEWSKLFMDAGFTKYKINYLLGPRALIEVYP</sequence>
<keyword evidence="1" id="KW-0489">Methyltransferase</keyword>
<keyword evidence="8" id="KW-1185">Reference proteome</keyword>
<dbReference type="InterPro" id="IPR036388">
    <property type="entry name" value="WH-like_DNA-bd_sf"/>
</dbReference>
<protein>
    <recommendedName>
        <fullName evidence="9">O-methyltransferase domain-containing protein</fullName>
    </recommendedName>
</protein>
<dbReference type="InterPro" id="IPR029063">
    <property type="entry name" value="SAM-dependent_MTases_sf"/>
</dbReference>
<name>A0A067KGN1_JATCU</name>
<dbReference type="Gene3D" id="1.10.10.10">
    <property type="entry name" value="Winged helix-like DNA-binding domain superfamily/Winged helix DNA-binding domain"/>
    <property type="match status" value="1"/>
</dbReference>
<evidence type="ECO:0000313" key="7">
    <source>
        <dbReference type="EMBL" id="KDP35391.1"/>
    </source>
</evidence>
<feature type="domain" description="O-methyltransferase dimerisation" evidence="6">
    <location>
        <begin position="20"/>
        <end position="102"/>
    </location>
</feature>
<dbReference type="EMBL" id="KK914488">
    <property type="protein sequence ID" value="KDP35391.1"/>
    <property type="molecule type" value="Genomic_DNA"/>
</dbReference>
<proteinExistence type="predicted"/>
<dbReference type="Pfam" id="PF08100">
    <property type="entry name" value="Dimerisation"/>
    <property type="match status" value="1"/>
</dbReference>
<dbReference type="Gene3D" id="3.40.50.150">
    <property type="entry name" value="Vaccinia Virus protein VP39"/>
    <property type="match status" value="1"/>
</dbReference>
<keyword evidence="2" id="KW-0808">Transferase</keyword>
<dbReference type="Pfam" id="PF00891">
    <property type="entry name" value="Methyltransf_2"/>
    <property type="match status" value="1"/>
</dbReference>
<reference evidence="7 8" key="1">
    <citation type="journal article" date="2014" name="PLoS ONE">
        <title>Global Analysis of Gene Expression Profiles in Physic Nut (Jatropha curcas L.) Seedlings Exposed to Salt Stress.</title>
        <authorList>
            <person name="Zhang L."/>
            <person name="Zhang C."/>
            <person name="Wu P."/>
            <person name="Chen Y."/>
            <person name="Li M."/>
            <person name="Jiang H."/>
            <person name="Wu G."/>
        </authorList>
    </citation>
    <scope>NUCLEOTIDE SEQUENCE [LARGE SCALE GENOMIC DNA]</scope>
    <source>
        <strain evidence="8">cv. GZQX0401</strain>
        <tissue evidence="7">Young leaves</tissue>
    </source>
</reference>
<organism evidence="7 8">
    <name type="scientific">Jatropha curcas</name>
    <name type="common">Barbados nut</name>
    <dbReference type="NCBI Taxonomy" id="180498"/>
    <lineage>
        <taxon>Eukaryota</taxon>
        <taxon>Viridiplantae</taxon>
        <taxon>Streptophyta</taxon>
        <taxon>Embryophyta</taxon>
        <taxon>Tracheophyta</taxon>
        <taxon>Spermatophyta</taxon>
        <taxon>Magnoliopsida</taxon>
        <taxon>eudicotyledons</taxon>
        <taxon>Gunneridae</taxon>
        <taxon>Pentapetalae</taxon>
        <taxon>rosids</taxon>
        <taxon>fabids</taxon>
        <taxon>Malpighiales</taxon>
        <taxon>Euphorbiaceae</taxon>
        <taxon>Crotonoideae</taxon>
        <taxon>Jatropheae</taxon>
        <taxon>Jatropha</taxon>
    </lineage>
</organism>
<dbReference type="InterPro" id="IPR016461">
    <property type="entry name" value="COMT-like"/>
</dbReference>
<evidence type="ECO:0000256" key="1">
    <source>
        <dbReference type="ARBA" id="ARBA00022603"/>
    </source>
</evidence>
<evidence type="ECO:0000259" key="5">
    <source>
        <dbReference type="Pfam" id="PF00891"/>
    </source>
</evidence>
<dbReference type="InterPro" id="IPR036390">
    <property type="entry name" value="WH_DNA-bd_sf"/>
</dbReference>
<accession>A0A067KGN1</accession>
<dbReference type="OrthoDB" id="816206at2759"/>
<evidence type="ECO:0000256" key="2">
    <source>
        <dbReference type="ARBA" id="ARBA00022679"/>
    </source>
</evidence>
<dbReference type="InterPro" id="IPR001077">
    <property type="entry name" value="COMT_C"/>
</dbReference>
<evidence type="ECO:0000256" key="4">
    <source>
        <dbReference type="PIRSR" id="PIRSR005739-1"/>
    </source>
</evidence>
<dbReference type="GO" id="GO:0008171">
    <property type="term" value="F:O-methyltransferase activity"/>
    <property type="evidence" value="ECO:0007669"/>
    <property type="project" value="InterPro"/>
</dbReference>
<dbReference type="KEGG" id="jcu:105636488"/>
<evidence type="ECO:0000259" key="6">
    <source>
        <dbReference type="Pfam" id="PF08100"/>
    </source>
</evidence>
<dbReference type="InterPro" id="IPR012967">
    <property type="entry name" value="COMT_dimerisation"/>
</dbReference>
<evidence type="ECO:0000256" key="3">
    <source>
        <dbReference type="ARBA" id="ARBA00022691"/>
    </source>
</evidence>
<dbReference type="GO" id="GO:0008757">
    <property type="term" value="F:S-adenosylmethionine-dependent methyltransferase activity"/>
    <property type="evidence" value="ECO:0007669"/>
    <property type="project" value="UniProtKB-ARBA"/>
</dbReference>